<sequence length="277" mass="29946">MTTPPTHEPRLIAEHVDLAYTKGRLVAEDLSINVAQGKITALLGPNACGKSTLLRALARLLAPVSGAVYLDGASIASMPTKRVAASLGLLPQSPSAPEGITVEDLVGRGRFPHQRLFQQWSSDDAAAVDEALELTGTAELRHRPVDELSGGQRQRAWIAMALAQQTDLLLLDEPTTYLDLAHRMEILDLLADLNEQRGRTIVMVLHELNEACRYAHRVVTMNNGAIVAEGAPHDIVTAELVERVFGLECRVVPDPVTGTPLVLPRARRTSRPSSSGE</sequence>
<dbReference type="PANTHER" id="PTHR42771">
    <property type="entry name" value="IRON(3+)-HYDROXAMATE IMPORT ATP-BINDING PROTEIN FHUC"/>
    <property type="match status" value="1"/>
</dbReference>
<evidence type="ECO:0000256" key="7">
    <source>
        <dbReference type="ARBA" id="ARBA00023004"/>
    </source>
</evidence>
<dbReference type="GO" id="GO:0016887">
    <property type="term" value="F:ATP hydrolysis activity"/>
    <property type="evidence" value="ECO:0007669"/>
    <property type="project" value="InterPro"/>
</dbReference>
<protein>
    <submittedName>
        <fullName evidence="11">ABC transporter ATP-binding protein</fullName>
    </submittedName>
</protein>
<evidence type="ECO:0000313" key="11">
    <source>
        <dbReference type="EMBL" id="HIY66052.1"/>
    </source>
</evidence>
<evidence type="ECO:0000256" key="8">
    <source>
        <dbReference type="ARBA" id="ARBA00023065"/>
    </source>
</evidence>
<dbReference type="GO" id="GO:0005524">
    <property type="term" value="F:ATP binding"/>
    <property type="evidence" value="ECO:0007669"/>
    <property type="project" value="UniProtKB-KW"/>
</dbReference>
<comment type="subcellular location">
    <subcellularLocation>
        <location evidence="1">Cell membrane</location>
        <topology evidence="1">Peripheral membrane protein</topology>
    </subcellularLocation>
</comment>
<organism evidence="11 12">
    <name type="scientific">Candidatus Agrococcus pullicola</name>
    <dbReference type="NCBI Taxonomy" id="2838429"/>
    <lineage>
        <taxon>Bacteria</taxon>
        <taxon>Bacillati</taxon>
        <taxon>Actinomycetota</taxon>
        <taxon>Actinomycetes</taxon>
        <taxon>Micrococcales</taxon>
        <taxon>Microbacteriaceae</taxon>
        <taxon>Agrococcus</taxon>
    </lineage>
</organism>
<evidence type="ECO:0000256" key="9">
    <source>
        <dbReference type="ARBA" id="ARBA00023136"/>
    </source>
</evidence>
<reference evidence="11" key="1">
    <citation type="journal article" date="2021" name="PeerJ">
        <title>Extensive microbial diversity within the chicken gut microbiome revealed by metagenomics and culture.</title>
        <authorList>
            <person name="Gilroy R."/>
            <person name="Ravi A."/>
            <person name="Getino M."/>
            <person name="Pursley I."/>
            <person name="Horton D.L."/>
            <person name="Alikhan N.F."/>
            <person name="Baker D."/>
            <person name="Gharbi K."/>
            <person name="Hall N."/>
            <person name="Watson M."/>
            <person name="Adriaenssens E.M."/>
            <person name="Foster-Nyarko E."/>
            <person name="Jarju S."/>
            <person name="Secka A."/>
            <person name="Antonio M."/>
            <person name="Oren A."/>
            <person name="Chaudhuri R.R."/>
            <person name="La Ragione R."/>
            <person name="Hildebrand F."/>
            <person name="Pallen M.J."/>
        </authorList>
    </citation>
    <scope>NUCLEOTIDE SEQUENCE</scope>
    <source>
        <strain evidence="11">ChiGjej1B1-98</strain>
    </source>
</reference>
<evidence type="ECO:0000256" key="3">
    <source>
        <dbReference type="ARBA" id="ARBA00022475"/>
    </source>
</evidence>
<dbReference type="Pfam" id="PF00005">
    <property type="entry name" value="ABC_tran"/>
    <property type="match status" value="1"/>
</dbReference>
<comment type="caution">
    <text evidence="11">The sequence shown here is derived from an EMBL/GenBank/DDBJ whole genome shotgun (WGS) entry which is preliminary data.</text>
</comment>
<evidence type="ECO:0000259" key="10">
    <source>
        <dbReference type="PROSITE" id="PS50893"/>
    </source>
</evidence>
<dbReference type="PROSITE" id="PS50893">
    <property type="entry name" value="ABC_TRANSPORTER_2"/>
    <property type="match status" value="1"/>
</dbReference>
<accession>A0A9D1YUM5</accession>
<dbReference type="CDD" id="cd03214">
    <property type="entry name" value="ABC_Iron-Siderophores_B12_Hemin"/>
    <property type="match status" value="1"/>
</dbReference>
<evidence type="ECO:0000313" key="12">
    <source>
        <dbReference type="Proteomes" id="UP000824005"/>
    </source>
</evidence>
<evidence type="ECO:0000256" key="5">
    <source>
        <dbReference type="ARBA" id="ARBA00022741"/>
    </source>
</evidence>
<feature type="domain" description="ABC transporter" evidence="10">
    <location>
        <begin position="11"/>
        <end position="248"/>
    </location>
</feature>
<keyword evidence="3" id="KW-1003">Cell membrane</keyword>
<dbReference type="FunFam" id="3.40.50.300:FF:000134">
    <property type="entry name" value="Iron-enterobactin ABC transporter ATP-binding protein"/>
    <property type="match status" value="1"/>
</dbReference>
<evidence type="ECO:0000256" key="1">
    <source>
        <dbReference type="ARBA" id="ARBA00004202"/>
    </source>
</evidence>
<evidence type="ECO:0000256" key="6">
    <source>
        <dbReference type="ARBA" id="ARBA00022840"/>
    </source>
</evidence>
<keyword evidence="7" id="KW-0408">Iron</keyword>
<dbReference type="EMBL" id="DXDC01000209">
    <property type="protein sequence ID" value="HIY66052.1"/>
    <property type="molecule type" value="Genomic_DNA"/>
</dbReference>
<name>A0A9D1YUM5_9MICO</name>
<keyword evidence="9" id="KW-0472">Membrane</keyword>
<keyword evidence="2" id="KW-0813">Transport</keyword>
<dbReference type="InterPro" id="IPR003439">
    <property type="entry name" value="ABC_transporter-like_ATP-bd"/>
</dbReference>
<dbReference type="PANTHER" id="PTHR42771:SF2">
    <property type="entry name" value="IRON(3+)-HYDROXAMATE IMPORT ATP-BINDING PROTEIN FHUC"/>
    <property type="match status" value="1"/>
</dbReference>
<evidence type="ECO:0000256" key="2">
    <source>
        <dbReference type="ARBA" id="ARBA00022448"/>
    </source>
</evidence>
<keyword evidence="8" id="KW-0406">Ion transport</keyword>
<dbReference type="GO" id="GO:0005886">
    <property type="term" value="C:plasma membrane"/>
    <property type="evidence" value="ECO:0007669"/>
    <property type="project" value="UniProtKB-SubCell"/>
</dbReference>
<reference evidence="11" key="2">
    <citation type="submission" date="2021-04" db="EMBL/GenBank/DDBJ databases">
        <authorList>
            <person name="Gilroy R."/>
        </authorList>
    </citation>
    <scope>NUCLEOTIDE SEQUENCE</scope>
    <source>
        <strain evidence="11">ChiGjej1B1-98</strain>
    </source>
</reference>
<dbReference type="SMART" id="SM00382">
    <property type="entry name" value="AAA"/>
    <property type="match status" value="1"/>
</dbReference>
<keyword evidence="6 11" id="KW-0067">ATP-binding</keyword>
<dbReference type="InterPro" id="IPR051535">
    <property type="entry name" value="Siderophore_ABC-ATPase"/>
</dbReference>
<proteinExistence type="predicted"/>
<keyword evidence="4" id="KW-0410">Iron transport</keyword>
<dbReference type="AlphaFoldDB" id="A0A9D1YUM5"/>
<gene>
    <name evidence="11" type="ORF">H9830_07230</name>
</gene>
<keyword evidence="5" id="KW-0547">Nucleotide-binding</keyword>
<dbReference type="PROSITE" id="PS00211">
    <property type="entry name" value="ABC_TRANSPORTER_1"/>
    <property type="match status" value="1"/>
</dbReference>
<dbReference type="Proteomes" id="UP000824005">
    <property type="component" value="Unassembled WGS sequence"/>
</dbReference>
<dbReference type="GO" id="GO:0006826">
    <property type="term" value="P:iron ion transport"/>
    <property type="evidence" value="ECO:0007669"/>
    <property type="project" value="UniProtKB-KW"/>
</dbReference>
<dbReference type="InterPro" id="IPR003593">
    <property type="entry name" value="AAA+_ATPase"/>
</dbReference>
<dbReference type="InterPro" id="IPR017871">
    <property type="entry name" value="ABC_transporter-like_CS"/>
</dbReference>
<dbReference type="Gene3D" id="3.40.50.300">
    <property type="entry name" value="P-loop containing nucleotide triphosphate hydrolases"/>
    <property type="match status" value="1"/>
</dbReference>
<evidence type="ECO:0000256" key="4">
    <source>
        <dbReference type="ARBA" id="ARBA00022496"/>
    </source>
</evidence>
<dbReference type="InterPro" id="IPR027417">
    <property type="entry name" value="P-loop_NTPase"/>
</dbReference>
<dbReference type="SUPFAM" id="SSF52540">
    <property type="entry name" value="P-loop containing nucleoside triphosphate hydrolases"/>
    <property type="match status" value="1"/>
</dbReference>